<keyword evidence="3 9" id="KW-0479">Metal-binding</keyword>
<name>A0A2R5GB50_9STRA</name>
<protein>
    <recommendedName>
        <fullName evidence="9">Deoxyhypusine hydroxylase</fullName>
        <shortName evidence="9">DOHH</shortName>
        <ecNumber evidence="9">1.14.99.29</ecNumber>
    </recommendedName>
    <alternativeName>
        <fullName evidence="9">Deoxyhypusine dioxygenase</fullName>
    </alternativeName>
    <alternativeName>
        <fullName evidence="9">Deoxyhypusine monooxygenase</fullName>
    </alternativeName>
</protein>
<dbReference type="InterPro" id="IPR027517">
    <property type="entry name" value="Deoxyhypusine_hydroxylase"/>
</dbReference>
<feature type="binding site" evidence="9">
    <location>
        <position position="61"/>
    </location>
    <ligand>
        <name>Fe cation</name>
        <dbReference type="ChEBI" id="CHEBI:24875"/>
        <label>1</label>
    </ligand>
</feature>
<dbReference type="PANTHER" id="PTHR12697:SF5">
    <property type="entry name" value="DEOXYHYPUSINE HYDROXYLASE"/>
    <property type="match status" value="1"/>
</dbReference>
<dbReference type="Proteomes" id="UP000241890">
    <property type="component" value="Unassembled WGS sequence"/>
</dbReference>
<feature type="binding site" evidence="9">
    <location>
        <position position="240"/>
    </location>
    <ligand>
        <name>Fe cation</name>
        <dbReference type="ChEBI" id="CHEBI:24875"/>
        <label>2</label>
    </ligand>
</feature>
<dbReference type="InParanoid" id="A0A2R5GB50"/>
<keyword evidence="5 9" id="KW-0560">Oxidoreductase</keyword>
<evidence type="ECO:0000313" key="11">
    <source>
        <dbReference type="EMBL" id="GBG28230.1"/>
    </source>
</evidence>
<comment type="function">
    <text evidence="9">Catalyzes the hydroxylation of the N(6)-(4-aminobutyl)-L-lysine intermediate to form hypusine, an essential post-translational modification only found in mature eIF-5A factor.</text>
</comment>
<feature type="binding site" evidence="9">
    <location>
        <position position="95"/>
    </location>
    <ligand>
        <name>Fe cation</name>
        <dbReference type="ChEBI" id="CHEBI:24875"/>
        <label>1</label>
    </ligand>
</feature>
<evidence type="ECO:0000256" key="1">
    <source>
        <dbReference type="ARBA" id="ARBA00000068"/>
    </source>
</evidence>
<dbReference type="HAMAP" id="MF_03101">
    <property type="entry name" value="Deoxyhypusine_hydroxylase"/>
    <property type="match status" value="1"/>
</dbReference>
<feature type="binding site" evidence="9">
    <location>
        <position position="275"/>
    </location>
    <ligand>
        <name>Fe cation</name>
        <dbReference type="ChEBI" id="CHEBI:24875"/>
        <label>2</label>
    </ligand>
</feature>
<dbReference type="GO" id="GO:0046872">
    <property type="term" value="F:metal ion binding"/>
    <property type="evidence" value="ECO:0007669"/>
    <property type="project" value="UniProtKB-KW"/>
</dbReference>
<evidence type="ECO:0000256" key="7">
    <source>
        <dbReference type="ARBA" id="ARBA00023033"/>
    </source>
</evidence>
<dbReference type="InterPro" id="IPR004155">
    <property type="entry name" value="PBS_lyase_HEAT"/>
</dbReference>
<feature type="compositionally biased region" description="Basic and acidic residues" evidence="10">
    <location>
        <begin position="142"/>
        <end position="153"/>
    </location>
</feature>
<feature type="binding site" evidence="9">
    <location>
        <position position="62"/>
    </location>
    <ligand>
        <name>Fe cation</name>
        <dbReference type="ChEBI" id="CHEBI:24875"/>
        <label>1</label>
    </ligand>
</feature>
<comment type="similarity">
    <text evidence="9">Belongs to the deoxyhypusine hydroxylase family.</text>
</comment>
<evidence type="ECO:0000256" key="3">
    <source>
        <dbReference type="ARBA" id="ARBA00022723"/>
    </source>
</evidence>
<comment type="catalytic activity">
    <reaction evidence="1 9">
        <text>[eIF5A protein]-deoxyhypusine + AH2 + O2 = [eIF5A protein]-hypusine + A + H2O</text>
        <dbReference type="Rhea" id="RHEA:14101"/>
        <dbReference type="Rhea" id="RHEA-COMP:10144"/>
        <dbReference type="Rhea" id="RHEA-COMP:12592"/>
        <dbReference type="ChEBI" id="CHEBI:13193"/>
        <dbReference type="ChEBI" id="CHEBI:15377"/>
        <dbReference type="ChEBI" id="CHEBI:15379"/>
        <dbReference type="ChEBI" id="CHEBI:17499"/>
        <dbReference type="ChEBI" id="CHEBI:82657"/>
        <dbReference type="ChEBI" id="CHEBI:91175"/>
        <dbReference type="EC" id="1.14.99.29"/>
    </reaction>
</comment>
<evidence type="ECO:0000256" key="9">
    <source>
        <dbReference type="HAMAP-Rule" id="MF_03101"/>
    </source>
</evidence>
<dbReference type="OrthoDB" id="421002at2759"/>
<evidence type="ECO:0000256" key="10">
    <source>
        <dbReference type="SAM" id="MobiDB-lite"/>
    </source>
</evidence>
<gene>
    <name evidence="11" type="ORF">FCC1311_044532</name>
</gene>
<feature type="binding site" evidence="9">
    <location>
        <position position="239"/>
    </location>
    <ligand>
        <name>Fe cation</name>
        <dbReference type="ChEBI" id="CHEBI:24875"/>
        <label>2</label>
    </ligand>
</feature>
<feature type="binding site" evidence="9">
    <location>
        <position position="94"/>
    </location>
    <ligand>
        <name>Fe cation</name>
        <dbReference type="ChEBI" id="CHEBI:24875"/>
        <label>1</label>
    </ligand>
</feature>
<comment type="caution">
    <text evidence="11">The sequence shown here is derived from an EMBL/GenBank/DDBJ whole genome shotgun (WGS) entry which is preliminary data.</text>
</comment>
<reference evidence="11 12" key="1">
    <citation type="submission" date="2017-12" db="EMBL/GenBank/DDBJ databases">
        <title>Sequencing, de novo assembly and annotation of complete genome of a new Thraustochytrid species, strain FCC1311.</title>
        <authorList>
            <person name="Sedici K."/>
            <person name="Godart F."/>
            <person name="Aiese Cigliano R."/>
            <person name="Sanseverino W."/>
            <person name="Barakat M."/>
            <person name="Ortet P."/>
            <person name="Marechal E."/>
            <person name="Cagnac O."/>
            <person name="Amato A."/>
        </authorList>
    </citation>
    <scope>NUCLEOTIDE SEQUENCE [LARGE SCALE GENOMIC DNA]</scope>
</reference>
<keyword evidence="12" id="KW-1185">Reference proteome</keyword>
<evidence type="ECO:0000313" key="12">
    <source>
        <dbReference type="Proteomes" id="UP000241890"/>
    </source>
</evidence>
<dbReference type="InterPro" id="IPR011989">
    <property type="entry name" value="ARM-like"/>
</dbReference>
<dbReference type="EC" id="1.14.99.29" evidence="9"/>
<feature type="region of interest" description="Disordered" evidence="10">
    <location>
        <begin position="142"/>
        <end position="162"/>
    </location>
</feature>
<evidence type="ECO:0000256" key="4">
    <source>
        <dbReference type="ARBA" id="ARBA00022737"/>
    </source>
</evidence>
<comment type="cofactor">
    <cofactor evidence="9">
        <name>Fe(2+)</name>
        <dbReference type="ChEBI" id="CHEBI:29033"/>
    </cofactor>
    <text evidence="9">Binds 2 Fe(2+) ions per subunit.</text>
</comment>
<dbReference type="Pfam" id="PF13646">
    <property type="entry name" value="HEAT_2"/>
    <property type="match status" value="2"/>
</dbReference>
<keyword evidence="8 9" id="KW-0386">Hypusine biosynthesis</keyword>
<dbReference type="GO" id="GO:0019135">
    <property type="term" value="F:deoxyhypusine monooxygenase activity"/>
    <property type="evidence" value="ECO:0007669"/>
    <property type="project" value="UniProtKB-UniRule"/>
</dbReference>
<dbReference type="UniPathway" id="UPA00354"/>
<organism evidence="11 12">
    <name type="scientific">Hondaea fermentalgiana</name>
    <dbReference type="NCBI Taxonomy" id="2315210"/>
    <lineage>
        <taxon>Eukaryota</taxon>
        <taxon>Sar</taxon>
        <taxon>Stramenopiles</taxon>
        <taxon>Bigyra</taxon>
        <taxon>Labyrinthulomycetes</taxon>
        <taxon>Thraustochytrida</taxon>
        <taxon>Thraustochytriidae</taxon>
        <taxon>Hondaea</taxon>
    </lineage>
</organism>
<dbReference type="SMART" id="SM00567">
    <property type="entry name" value="EZ_HEAT"/>
    <property type="match status" value="6"/>
</dbReference>
<evidence type="ECO:0000256" key="8">
    <source>
        <dbReference type="ARBA" id="ARBA00023256"/>
    </source>
</evidence>
<accession>A0A2R5GB50</accession>
<dbReference type="InterPro" id="IPR016024">
    <property type="entry name" value="ARM-type_fold"/>
</dbReference>
<feature type="binding site" evidence="9">
    <location>
        <position position="274"/>
    </location>
    <ligand>
        <name>Fe cation</name>
        <dbReference type="ChEBI" id="CHEBI:24875"/>
        <label>2</label>
    </ligand>
</feature>
<proteinExistence type="inferred from homology"/>
<evidence type="ECO:0000256" key="5">
    <source>
        <dbReference type="ARBA" id="ARBA00023002"/>
    </source>
</evidence>
<dbReference type="PANTHER" id="PTHR12697">
    <property type="entry name" value="PBS LYASE HEAT-LIKE PROTEIN"/>
    <property type="match status" value="1"/>
</dbReference>
<dbReference type="SUPFAM" id="SSF48371">
    <property type="entry name" value="ARM repeat"/>
    <property type="match status" value="1"/>
</dbReference>
<dbReference type="EMBL" id="BEYU01000040">
    <property type="protein sequence ID" value="GBG28230.1"/>
    <property type="molecule type" value="Genomic_DNA"/>
</dbReference>
<comment type="pathway">
    <text evidence="2 9">Protein modification; eIF5A hypusination.</text>
</comment>
<dbReference type="Gene3D" id="1.25.10.10">
    <property type="entry name" value="Leucine-rich Repeat Variant"/>
    <property type="match status" value="2"/>
</dbReference>
<keyword evidence="7 9" id="KW-0503">Monooxygenase</keyword>
<evidence type="ECO:0000256" key="2">
    <source>
        <dbReference type="ARBA" id="ARBA00005041"/>
    </source>
</evidence>
<sequence>MAEEEQQDAVAKWGPVLLNRDERMGERMRAVFYLRTDGSEEAAETLCRALAVKEDSSLLRHEVAYVLGQMQLASTVPSLAAILADVDDCAVVRHEAAEAMAAIAADVDQTLETLQAYCDDARPEVSETCKLAVRRLEWVKENPDARHEAEHSTAEGVDPAPALSGEQSLEALGALLMDTNRPLFERYQALFAIRNAASEAAAKASANDEGGEDAGSGSEKAILALAAGLSDTTSALFRHEVAFVLGELGEIGGPAVPALEASLKNVNEHEMVRHEAAEALGAVGTEECIALLKQYLHDPERIVAESCETALDSINYWKDFEGAATAEPVVSGEAN</sequence>
<dbReference type="AlphaFoldDB" id="A0A2R5GB50"/>
<keyword evidence="6 9" id="KW-0408">Iron</keyword>
<keyword evidence="4" id="KW-0677">Repeat</keyword>
<evidence type="ECO:0000256" key="6">
    <source>
        <dbReference type="ARBA" id="ARBA00023004"/>
    </source>
</evidence>